<dbReference type="PROSITE" id="PS00086">
    <property type="entry name" value="CYTOCHROME_P450"/>
    <property type="match status" value="1"/>
</dbReference>
<dbReference type="HOGENOM" id="CLU_001570_14_4_1"/>
<evidence type="ECO:0000313" key="10">
    <source>
        <dbReference type="Proteomes" id="UP000016922"/>
    </source>
</evidence>
<dbReference type="PANTHER" id="PTHR24305">
    <property type="entry name" value="CYTOCHROME P450"/>
    <property type="match status" value="1"/>
</dbReference>
<dbReference type="InterPro" id="IPR050121">
    <property type="entry name" value="Cytochrome_P450_monoxygenase"/>
</dbReference>
<accession>S3CP91</accession>
<evidence type="ECO:0000256" key="1">
    <source>
        <dbReference type="ARBA" id="ARBA00001971"/>
    </source>
</evidence>
<evidence type="ECO:0000256" key="6">
    <source>
        <dbReference type="ARBA" id="ARBA00023033"/>
    </source>
</evidence>
<evidence type="ECO:0000256" key="3">
    <source>
        <dbReference type="ARBA" id="ARBA00022723"/>
    </source>
</evidence>
<dbReference type="OMA" id="IMNEYCF"/>
<evidence type="ECO:0000256" key="7">
    <source>
        <dbReference type="PIRSR" id="PIRSR602401-1"/>
    </source>
</evidence>
<evidence type="ECO:0000313" key="9">
    <source>
        <dbReference type="EMBL" id="EPE26979.1"/>
    </source>
</evidence>
<dbReference type="Proteomes" id="UP000016922">
    <property type="component" value="Unassembled WGS sequence"/>
</dbReference>
<dbReference type="SUPFAM" id="SSF48264">
    <property type="entry name" value="Cytochrome P450"/>
    <property type="match status" value="1"/>
</dbReference>
<sequence length="444" mass="50193">MSGTTILRSSAGPVVRINPDELHFNDPDYFDEIFNVTNGRADKLYRVANAFGPYPATIGTMDHETHRLRRAAVNVFFSKRSVGQLTPYIQTIITKLCDRLGEASKTGEPVNLKYAYAALTLDIMNEYCFSADSKIVLQPDFGRKVFDDIDSFLIVSLVNSNIPWLMKSLYALPDSIVRVINPAMADILDMRENLAKQVEDIRQEKDLSHLESGHRTVFHDLLQSKLPNSEKSQSRLRDEAFSLVTAGSGTSALAMKNISYFIAANPHVQQKLLQELKTVMALPDSPTSLQDIETLPYLNAVIREGLRLGHAVSHRLSRIFPEKTLEYGKYTIPPGTNVNMTTMLIHENEDIFPDPQVYRPERWLNDISLQRYLLPFGKGPRSCLGINLAWAELYLITAMIFRRFNFDVSGVDRERDVNVDKDIVMGVPRWDSPGIIVKVLENDS</sequence>
<dbReference type="CDD" id="cd11062">
    <property type="entry name" value="CYP58-like"/>
    <property type="match status" value="1"/>
</dbReference>
<dbReference type="KEGG" id="glz:GLAREA_02893"/>
<dbReference type="GO" id="GO:0005506">
    <property type="term" value="F:iron ion binding"/>
    <property type="evidence" value="ECO:0007669"/>
    <property type="project" value="InterPro"/>
</dbReference>
<dbReference type="AlphaFoldDB" id="S3CP91"/>
<keyword evidence="4 8" id="KW-0560">Oxidoreductase</keyword>
<dbReference type="RefSeq" id="XP_008086169.1">
    <property type="nucleotide sequence ID" value="XM_008087978.1"/>
</dbReference>
<dbReference type="PRINTS" id="PR00385">
    <property type="entry name" value="P450"/>
</dbReference>
<keyword evidence="7 8" id="KW-0349">Heme</keyword>
<dbReference type="InterPro" id="IPR001128">
    <property type="entry name" value="Cyt_P450"/>
</dbReference>
<keyword evidence="10" id="KW-1185">Reference proteome</keyword>
<dbReference type="PRINTS" id="PR00463">
    <property type="entry name" value="EP450I"/>
</dbReference>
<gene>
    <name evidence="9" type="ORF">GLAREA_02893</name>
</gene>
<dbReference type="GeneID" id="19461949"/>
<reference evidence="9 10" key="1">
    <citation type="journal article" date="2013" name="BMC Genomics">
        <title>Genomics-driven discovery of the pneumocandin biosynthetic gene cluster in the fungus Glarea lozoyensis.</title>
        <authorList>
            <person name="Chen L."/>
            <person name="Yue Q."/>
            <person name="Zhang X."/>
            <person name="Xiang M."/>
            <person name="Wang C."/>
            <person name="Li S."/>
            <person name="Che Y."/>
            <person name="Ortiz-Lopez F.J."/>
            <person name="Bills G.F."/>
            <person name="Liu X."/>
            <person name="An Z."/>
        </authorList>
    </citation>
    <scope>NUCLEOTIDE SEQUENCE [LARGE SCALE GENOMIC DNA]</scope>
    <source>
        <strain evidence="10">ATCC 20868 / MF5171</strain>
    </source>
</reference>
<dbReference type="GO" id="GO:0020037">
    <property type="term" value="F:heme binding"/>
    <property type="evidence" value="ECO:0007669"/>
    <property type="project" value="InterPro"/>
</dbReference>
<dbReference type="GO" id="GO:0016705">
    <property type="term" value="F:oxidoreductase activity, acting on paired donors, with incorporation or reduction of molecular oxygen"/>
    <property type="evidence" value="ECO:0007669"/>
    <property type="project" value="InterPro"/>
</dbReference>
<proteinExistence type="inferred from homology"/>
<feature type="binding site" description="axial binding residue" evidence="7">
    <location>
        <position position="383"/>
    </location>
    <ligand>
        <name>heme</name>
        <dbReference type="ChEBI" id="CHEBI:30413"/>
    </ligand>
    <ligandPart>
        <name>Fe</name>
        <dbReference type="ChEBI" id="CHEBI:18248"/>
    </ligandPart>
</feature>
<dbReference type="InterPro" id="IPR002401">
    <property type="entry name" value="Cyt_P450_E_grp-I"/>
</dbReference>
<evidence type="ECO:0000256" key="4">
    <source>
        <dbReference type="ARBA" id="ARBA00023002"/>
    </source>
</evidence>
<dbReference type="Pfam" id="PF00067">
    <property type="entry name" value="p450"/>
    <property type="match status" value="1"/>
</dbReference>
<evidence type="ECO:0000256" key="8">
    <source>
        <dbReference type="RuleBase" id="RU000461"/>
    </source>
</evidence>
<keyword evidence="3 7" id="KW-0479">Metal-binding</keyword>
<keyword evidence="5 7" id="KW-0408">Iron</keyword>
<organism evidence="9 10">
    <name type="scientific">Glarea lozoyensis (strain ATCC 20868 / MF5171)</name>
    <dbReference type="NCBI Taxonomy" id="1116229"/>
    <lineage>
        <taxon>Eukaryota</taxon>
        <taxon>Fungi</taxon>
        <taxon>Dikarya</taxon>
        <taxon>Ascomycota</taxon>
        <taxon>Pezizomycotina</taxon>
        <taxon>Leotiomycetes</taxon>
        <taxon>Helotiales</taxon>
        <taxon>Helotiaceae</taxon>
        <taxon>Glarea</taxon>
    </lineage>
</organism>
<dbReference type="OrthoDB" id="3945418at2759"/>
<evidence type="ECO:0000256" key="5">
    <source>
        <dbReference type="ARBA" id="ARBA00023004"/>
    </source>
</evidence>
<dbReference type="PANTHER" id="PTHR24305:SF157">
    <property type="entry name" value="N-ACETYLTRYPTOPHAN 6-HYDROXYLASE IVOC-RELATED"/>
    <property type="match status" value="1"/>
</dbReference>
<dbReference type="EMBL" id="KE145370">
    <property type="protein sequence ID" value="EPE26979.1"/>
    <property type="molecule type" value="Genomic_DNA"/>
</dbReference>
<comment type="similarity">
    <text evidence="2 8">Belongs to the cytochrome P450 family.</text>
</comment>
<dbReference type="STRING" id="1116229.S3CP91"/>
<protein>
    <submittedName>
        <fullName evidence="9">Cytochrome P450</fullName>
    </submittedName>
</protein>
<dbReference type="Gene3D" id="1.10.630.10">
    <property type="entry name" value="Cytochrome P450"/>
    <property type="match status" value="1"/>
</dbReference>
<keyword evidence="6 8" id="KW-0503">Monooxygenase</keyword>
<comment type="cofactor">
    <cofactor evidence="1 7">
        <name>heme</name>
        <dbReference type="ChEBI" id="CHEBI:30413"/>
    </cofactor>
</comment>
<dbReference type="InterPro" id="IPR017972">
    <property type="entry name" value="Cyt_P450_CS"/>
</dbReference>
<dbReference type="eggNOG" id="KOG0157">
    <property type="taxonomic scope" value="Eukaryota"/>
</dbReference>
<dbReference type="InterPro" id="IPR036396">
    <property type="entry name" value="Cyt_P450_sf"/>
</dbReference>
<name>S3CP91_GLAL2</name>
<dbReference type="GO" id="GO:0004497">
    <property type="term" value="F:monooxygenase activity"/>
    <property type="evidence" value="ECO:0007669"/>
    <property type="project" value="UniProtKB-KW"/>
</dbReference>
<evidence type="ECO:0000256" key="2">
    <source>
        <dbReference type="ARBA" id="ARBA00010617"/>
    </source>
</evidence>